<keyword evidence="4" id="KW-0539">Nucleus</keyword>
<reference evidence="7" key="1">
    <citation type="submission" date="2020-02" db="EMBL/GenBank/DDBJ databases">
        <authorList>
            <person name="Scholz U."/>
            <person name="Mascher M."/>
            <person name="Fiebig A."/>
        </authorList>
    </citation>
    <scope>NUCLEOTIDE SEQUENCE</scope>
</reference>
<keyword evidence="8" id="KW-1185">Reference proteome</keyword>
<dbReference type="Pfam" id="PF03195">
    <property type="entry name" value="LOB"/>
    <property type="match status" value="1"/>
</dbReference>
<dbReference type="InterPro" id="IPR004883">
    <property type="entry name" value="LOB"/>
</dbReference>
<evidence type="ECO:0000256" key="1">
    <source>
        <dbReference type="ARBA" id="ARBA00004123"/>
    </source>
</evidence>
<evidence type="ECO:0000313" key="8">
    <source>
        <dbReference type="Proteomes" id="UP000663760"/>
    </source>
</evidence>
<dbReference type="PANTHER" id="PTHR31301:SF83">
    <property type="entry name" value="PROTEIN ASYMMETRIC LEAVES 2"/>
    <property type="match status" value="1"/>
</dbReference>
<evidence type="ECO:0000256" key="4">
    <source>
        <dbReference type="ARBA" id="ARBA00023242"/>
    </source>
</evidence>
<protein>
    <recommendedName>
        <fullName evidence="6">LOB domain-containing protein</fullName>
    </recommendedName>
</protein>
<dbReference type="Proteomes" id="UP000663760">
    <property type="component" value="Chromosome 4"/>
</dbReference>
<comment type="similarity">
    <text evidence="2">Belongs to the LOB domain-containing protein family.</text>
</comment>
<evidence type="ECO:0000313" key="7">
    <source>
        <dbReference type="EMBL" id="CAA7395215.1"/>
    </source>
</evidence>
<keyword evidence="3" id="KW-0217">Developmental protein</keyword>
<proteinExistence type="inferred from homology"/>
<feature type="compositionally biased region" description="Low complexity" evidence="5">
    <location>
        <begin position="139"/>
        <end position="151"/>
    </location>
</feature>
<dbReference type="AlphaFoldDB" id="A0A7I8KDY9"/>
<sequence length="169" mass="19004">MRGMPIHAAKVRLYFPQEESTRFFNVHRVFGASNVAKILTDLPPASCRDSGTPLCFEVEVQLQDPIHRCLRRPVPAPGPRLRPDVVADGEPPYHHPLQITEQQDVLQGGDQHQHKHQNHCPSPHQQLDTKRYNGGIRDSGGAVYGASSGSVEIPRPVHHHPYNQEEQQK</sequence>
<comment type="subcellular location">
    <subcellularLocation>
        <location evidence="1">Nucleus</location>
    </subcellularLocation>
</comment>
<accession>A0A7I8KDY9</accession>
<organism evidence="7 8">
    <name type="scientific">Spirodela intermedia</name>
    <name type="common">Intermediate duckweed</name>
    <dbReference type="NCBI Taxonomy" id="51605"/>
    <lineage>
        <taxon>Eukaryota</taxon>
        <taxon>Viridiplantae</taxon>
        <taxon>Streptophyta</taxon>
        <taxon>Embryophyta</taxon>
        <taxon>Tracheophyta</taxon>
        <taxon>Spermatophyta</taxon>
        <taxon>Magnoliopsida</taxon>
        <taxon>Liliopsida</taxon>
        <taxon>Araceae</taxon>
        <taxon>Lemnoideae</taxon>
        <taxon>Spirodela</taxon>
    </lineage>
</organism>
<name>A0A7I8KDY9_SPIIN</name>
<dbReference type="PANTHER" id="PTHR31301">
    <property type="entry name" value="LOB DOMAIN-CONTAINING PROTEIN 4-RELATED"/>
    <property type="match status" value="1"/>
</dbReference>
<feature type="region of interest" description="Disordered" evidence="5">
    <location>
        <begin position="106"/>
        <end position="169"/>
    </location>
</feature>
<dbReference type="GO" id="GO:0005634">
    <property type="term" value="C:nucleus"/>
    <property type="evidence" value="ECO:0007669"/>
    <property type="project" value="UniProtKB-SubCell"/>
</dbReference>
<gene>
    <name evidence="7" type="ORF">SI8410_04005876</name>
</gene>
<evidence type="ECO:0000256" key="3">
    <source>
        <dbReference type="ARBA" id="ARBA00022473"/>
    </source>
</evidence>
<feature type="domain" description="LOB" evidence="6">
    <location>
        <begin position="12"/>
        <end position="71"/>
    </location>
</feature>
<evidence type="ECO:0000256" key="2">
    <source>
        <dbReference type="ARBA" id="ARBA00005474"/>
    </source>
</evidence>
<dbReference type="EMBL" id="LR746267">
    <property type="protein sequence ID" value="CAA7395215.1"/>
    <property type="molecule type" value="Genomic_DNA"/>
</dbReference>
<evidence type="ECO:0000259" key="6">
    <source>
        <dbReference type="Pfam" id="PF03195"/>
    </source>
</evidence>
<evidence type="ECO:0000256" key="5">
    <source>
        <dbReference type="SAM" id="MobiDB-lite"/>
    </source>
</evidence>